<name>A0A848KQR9_9NOCA</name>
<gene>
    <name evidence="1" type="ORF">FGL95_29960</name>
</gene>
<dbReference type="EMBL" id="VCQU01000015">
    <property type="protein sequence ID" value="NMN99254.1"/>
    <property type="molecule type" value="Genomic_DNA"/>
</dbReference>
<keyword evidence="2" id="KW-1185">Reference proteome</keyword>
<dbReference type="RefSeq" id="WP_169594342.1">
    <property type="nucleotide sequence ID" value="NZ_VCQU01000015.1"/>
</dbReference>
<comment type="caution">
    <text evidence="1">The sequence shown here is derived from an EMBL/GenBank/DDBJ whole genome shotgun (WGS) entry which is preliminary data.</text>
</comment>
<sequence>MVGSFESNKDIVQDLTEQAATRVGNIANIITDAVKGVAKEVGDLISDGIEMRDASKKAREDGTVDAEVVD</sequence>
<reference evidence="1 2" key="1">
    <citation type="submission" date="2019-05" db="EMBL/GenBank/DDBJ databases">
        <authorList>
            <person name="Lee S.D."/>
        </authorList>
    </citation>
    <scope>NUCLEOTIDE SEQUENCE [LARGE SCALE GENOMIC DNA]</scope>
    <source>
        <strain evidence="1 2">YC2-7</strain>
    </source>
</reference>
<evidence type="ECO:0000313" key="2">
    <source>
        <dbReference type="Proteomes" id="UP000535543"/>
    </source>
</evidence>
<protein>
    <submittedName>
        <fullName evidence="1">Uncharacterized protein</fullName>
    </submittedName>
</protein>
<dbReference type="Proteomes" id="UP000535543">
    <property type="component" value="Unassembled WGS sequence"/>
</dbReference>
<accession>A0A848KQR9</accession>
<evidence type="ECO:0000313" key="1">
    <source>
        <dbReference type="EMBL" id="NMN99254.1"/>
    </source>
</evidence>
<organism evidence="1 2">
    <name type="scientific">Antrihabitans stalactiti</name>
    <dbReference type="NCBI Taxonomy" id="2584121"/>
    <lineage>
        <taxon>Bacteria</taxon>
        <taxon>Bacillati</taxon>
        <taxon>Actinomycetota</taxon>
        <taxon>Actinomycetes</taxon>
        <taxon>Mycobacteriales</taxon>
        <taxon>Nocardiaceae</taxon>
        <taxon>Antrihabitans</taxon>
    </lineage>
</organism>
<dbReference type="AlphaFoldDB" id="A0A848KQR9"/>
<proteinExistence type="predicted"/>
<reference evidence="1 2" key="2">
    <citation type="submission" date="2020-06" db="EMBL/GenBank/DDBJ databases">
        <title>Antribacter stalactiti gen. nov., sp. nov., a new member of the family Nacardiaceae isolated from a cave.</title>
        <authorList>
            <person name="Kim I.S."/>
        </authorList>
    </citation>
    <scope>NUCLEOTIDE SEQUENCE [LARGE SCALE GENOMIC DNA]</scope>
    <source>
        <strain evidence="1 2">YC2-7</strain>
    </source>
</reference>